<evidence type="ECO:0000313" key="3">
    <source>
        <dbReference type="Proteomes" id="UP000028411"/>
    </source>
</evidence>
<dbReference type="Proteomes" id="UP000028411">
    <property type="component" value="Unassembled WGS sequence"/>
</dbReference>
<comment type="caution">
    <text evidence="2">The sequence shown here is derived from an EMBL/GenBank/DDBJ whole genome shotgun (WGS) entry which is preliminary data.</text>
</comment>
<protein>
    <submittedName>
        <fullName evidence="2">Uncharacterized protein</fullName>
    </submittedName>
</protein>
<evidence type="ECO:0000313" key="2">
    <source>
        <dbReference type="EMBL" id="KEQ55550.1"/>
    </source>
</evidence>
<reference evidence="2 3" key="1">
    <citation type="submission" date="2014-02" db="EMBL/GenBank/DDBJ databases">
        <title>Whole genome sequence of Sphingobium chlorophenolicum NBRC 16172.</title>
        <authorList>
            <person name="Gan H.M."/>
            <person name="Gan H.Y."/>
            <person name="Chew T.H."/>
            <person name="Savka M.A."/>
        </authorList>
    </citation>
    <scope>NUCLEOTIDE SEQUENCE [LARGE SCALE GENOMIC DNA]</scope>
    <source>
        <strain evidence="2 3">NBRC 16172</strain>
    </source>
</reference>
<feature type="compositionally biased region" description="Low complexity" evidence="1">
    <location>
        <begin position="73"/>
        <end position="92"/>
    </location>
</feature>
<dbReference type="AlphaFoldDB" id="A0A081RK27"/>
<dbReference type="RefSeq" id="WP_013846863.1">
    <property type="nucleotide sequence ID" value="NZ_JFHR01000001.1"/>
</dbReference>
<dbReference type="eggNOG" id="ENOG5030CFJ">
    <property type="taxonomic scope" value="Bacteria"/>
</dbReference>
<sequence length="107" mass="11214">MPKMSERDRLADLEDREKRIAVEKAALRKRLRDRYAAMVTALPVEQLTEREFRDVLGHVLRLGGAAALAALKGASGASDASHSGKAPAAPRPAKGDDGGALGPSVGA</sequence>
<organism evidence="2 3">
    <name type="scientific">Sphingobium chlorophenolicum</name>
    <dbReference type="NCBI Taxonomy" id="46429"/>
    <lineage>
        <taxon>Bacteria</taxon>
        <taxon>Pseudomonadati</taxon>
        <taxon>Pseudomonadota</taxon>
        <taxon>Alphaproteobacteria</taxon>
        <taxon>Sphingomonadales</taxon>
        <taxon>Sphingomonadaceae</taxon>
        <taxon>Sphingobium</taxon>
    </lineage>
</organism>
<name>A0A081RK27_SPHCR</name>
<dbReference type="OrthoDB" id="7452576at2"/>
<evidence type="ECO:0000256" key="1">
    <source>
        <dbReference type="SAM" id="MobiDB-lite"/>
    </source>
</evidence>
<dbReference type="PATRIC" id="fig|46429.4.peg.188"/>
<feature type="region of interest" description="Disordered" evidence="1">
    <location>
        <begin position="73"/>
        <end position="107"/>
    </location>
</feature>
<proteinExistence type="predicted"/>
<accession>A0A081RK27</accession>
<gene>
    <name evidence="2" type="ORF">BV95_00189</name>
</gene>
<dbReference type="EMBL" id="JFHR01000001">
    <property type="protein sequence ID" value="KEQ55550.1"/>
    <property type="molecule type" value="Genomic_DNA"/>
</dbReference>